<keyword evidence="2 4" id="KW-0238">DNA-binding</keyword>
<keyword evidence="7" id="KW-1185">Reference proteome</keyword>
<dbReference type="Pfam" id="PF16859">
    <property type="entry name" value="TetR_C_11"/>
    <property type="match status" value="1"/>
</dbReference>
<feature type="domain" description="HTH tetR-type" evidence="5">
    <location>
        <begin position="12"/>
        <end position="72"/>
    </location>
</feature>
<protein>
    <submittedName>
        <fullName evidence="6">TetR family transcriptional regulator</fullName>
    </submittedName>
</protein>
<gene>
    <name evidence="6" type="ORF">EV186_1031107</name>
</gene>
<dbReference type="RefSeq" id="WP_133851224.1">
    <property type="nucleotide sequence ID" value="NZ_SNXZ01000003.1"/>
</dbReference>
<dbReference type="InterPro" id="IPR011075">
    <property type="entry name" value="TetR_C"/>
</dbReference>
<dbReference type="InterPro" id="IPR009057">
    <property type="entry name" value="Homeodomain-like_sf"/>
</dbReference>
<keyword evidence="1" id="KW-0805">Transcription regulation</keyword>
<dbReference type="PRINTS" id="PR00455">
    <property type="entry name" value="HTHTETR"/>
</dbReference>
<evidence type="ECO:0000256" key="1">
    <source>
        <dbReference type="ARBA" id="ARBA00023015"/>
    </source>
</evidence>
<evidence type="ECO:0000256" key="4">
    <source>
        <dbReference type="PROSITE-ProRule" id="PRU00335"/>
    </source>
</evidence>
<dbReference type="OrthoDB" id="9796019at2"/>
<evidence type="ECO:0000256" key="3">
    <source>
        <dbReference type="ARBA" id="ARBA00023163"/>
    </source>
</evidence>
<accession>A0A4R6SEH3</accession>
<dbReference type="InterPro" id="IPR001647">
    <property type="entry name" value="HTH_TetR"/>
</dbReference>
<evidence type="ECO:0000313" key="6">
    <source>
        <dbReference type="EMBL" id="TDP98127.1"/>
    </source>
</evidence>
<reference evidence="6 7" key="1">
    <citation type="submission" date="2019-03" db="EMBL/GenBank/DDBJ databases">
        <title>Genomic Encyclopedia of Type Strains, Phase IV (KMG-IV): sequencing the most valuable type-strain genomes for metagenomic binning, comparative biology and taxonomic classification.</title>
        <authorList>
            <person name="Goeker M."/>
        </authorList>
    </citation>
    <scope>NUCLEOTIDE SEQUENCE [LARGE SCALE GENOMIC DNA]</scope>
    <source>
        <strain evidence="6 7">DSM 45361</strain>
    </source>
</reference>
<dbReference type="InterPro" id="IPR050109">
    <property type="entry name" value="HTH-type_TetR-like_transc_reg"/>
</dbReference>
<dbReference type="Gene3D" id="1.10.10.60">
    <property type="entry name" value="Homeodomain-like"/>
    <property type="match status" value="1"/>
</dbReference>
<evidence type="ECO:0000313" key="7">
    <source>
        <dbReference type="Proteomes" id="UP000295444"/>
    </source>
</evidence>
<dbReference type="GO" id="GO:0000976">
    <property type="term" value="F:transcription cis-regulatory region binding"/>
    <property type="evidence" value="ECO:0007669"/>
    <property type="project" value="TreeGrafter"/>
</dbReference>
<dbReference type="Pfam" id="PF00440">
    <property type="entry name" value="TetR_N"/>
    <property type="match status" value="1"/>
</dbReference>
<dbReference type="GO" id="GO:0003700">
    <property type="term" value="F:DNA-binding transcription factor activity"/>
    <property type="evidence" value="ECO:0007669"/>
    <property type="project" value="TreeGrafter"/>
</dbReference>
<organism evidence="6 7">
    <name type="scientific">Labedaea rhizosphaerae</name>
    <dbReference type="NCBI Taxonomy" id="598644"/>
    <lineage>
        <taxon>Bacteria</taxon>
        <taxon>Bacillati</taxon>
        <taxon>Actinomycetota</taxon>
        <taxon>Actinomycetes</taxon>
        <taxon>Pseudonocardiales</taxon>
        <taxon>Pseudonocardiaceae</taxon>
        <taxon>Labedaea</taxon>
    </lineage>
</organism>
<dbReference type="PANTHER" id="PTHR30055:SF148">
    <property type="entry name" value="TETR-FAMILY TRANSCRIPTIONAL REGULATOR"/>
    <property type="match status" value="1"/>
</dbReference>
<dbReference type="Proteomes" id="UP000295444">
    <property type="component" value="Unassembled WGS sequence"/>
</dbReference>
<comment type="caution">
    <text evidence="6">The sequence shown here is derived from an EMBL/GenBank/DDBJ whole genome shotgun (WGS) entry which is preliminary data.</text>
</comment>
<proteinExistence type="predicted"/>
<feature type="DNA-binding region" description="H-T-H motif" evidence="4">
    <location>
        <begin position="35"/>
        <end position="54"/>
    </location>
</feature>
<dbReference type="SUPFAM" id="SSF46689">
    <property type="entry name" value="Homeodomain-like"/>
    <property type="match status" value="1"/>
</dbReference>
<dbReference type="AlphaFoldDB" id="A0A4R6SEH3"/>
<name>A0A4R6SEH3_LABRH</name>
<dbReference type="InterPro" id="IPR036271">
    <property type="entry name" value="Tet_transcr_reg_TetR-rel_C_sf"/>
</dbReference>
<sequence>MAASPSTDPRVQRSREAILAAAVEVLSERGFEGATIEAVVVRSGVAKTTVYRQWPNRRDLLLSAVETAVPRAEIADTGSLAGDLKSFVRELVAVLNTEPAGRILPRLIAAAEDDAELARLLSEFTAQRRKPIETAVLRAVERGEPDAGARDSDTLASLVLGPLFYRRLLSRRTLTIEFAERVVDDVLARLSQRFP</sequence>
<keyword evidence="3" id="KW-0804">Transcription</keyword>
<dbReference type="EMBL" id="SNXZ01000003">
    <property type="protein sequence ID" value="TDP98127.1"/>
    <property type="molecule type" value="Genomic_DNA"/>
</dbReference>
<dbReference type="Gene3D" id="1.10.357.10">
    <property type="entry name" value="Tetracycline Repressor, domain 2"/>
    <property type="match status" value="1"/>
</dbReference>
<evidence type="ECO:0000256" key="2">
    <source>
        <dbReference type="ARBA" id="ARBA00023125"/>
    </source>
</evidence>
<dbReference type="SUPFAM" id="SSF48498">
    <property type="entry name" value="Tetracyclin repressor-like, C-terminal domain"/>
    <property type="match status" value="1"/>
</dbReference>
<dbReference type="PANTHER" id="PTHR30055">
    <property type="entry name" value="HTH-TYPE TRANSCRIPTIONAL REGULATOR RUTR"/>
    <property type="match status" value="1"/>
</dbReference>
<dbReference type="PROSITE" id="PS50977">
    <property type="entry name" value="HTH_TETR_2"/>
    <property type="match status" value="1"/>
</dbReference>
<evidence type="ECO:0000259" key="5">
    <source>
        <dbReference type="PROSITE" id="PS50977"/>
    </source>
</evidence>